<keyword evidence="2" id="KW-1185">Reference proteome</keyword>
<proteinExistence type="predicted"/>
<sequence>SNLPLHSFSIVIDNSAVVYGKYNRGNSGLVFSTLTLLTNSQYKKTPDAYLLSVPLTIYKKQKQYNKISQI</sequence>
<gene>
    <name evidence="1" type="ORF">BpHYR1_002807</name>
</gene>
<evidence type="ECO:0000313" key="2">
    <source>
        <dbReference type="Proteomes" id="UP000276133"/>
    </source>
</evidence>
<organism evidence="1 2">
    <name type="scientific">Brachionus plicatilis</name>
    <name type="common">Marine rotifer</name>
    <name type="synonym">Brachionus muelleri</name>
    <dbReference type="NCBI Taxonomy" id="10195"/>
    <lineage>
        <taxon>Eukaryota</taxon>
        <taxon>Metazoa</taxon>
        <taxon>Spiralia</taxon>
        <taxon>Gnathifera</taxon>
        <taxon>Rotifera</taxon>
        <taxon>Eurotatoria</taxon>
        <taxon>Monogononta</taxon>
        <taxon>Pseudotrocha</taxon>
        <taxon>Ploima</taxon>
        <taxon>Brachionidae</taxon>
        <taxon>Brachionus</taxon>
    </lineage>
</organism>
<evidence type="ECO:0000313" key="1">
    <source>
        <dbReference type="EMBL" id="RNA21258.1"/>
    </source>
</evidence>
<accession>A0A3M7RDD0</accession>
<feature type="non-terminal residue" evidence="1">
    <location>
        <position position="1"/>
    </location>
</feature>
<name>A0A3M7RDD0_BRAPC</name>
<protein>
    <submittedName>
        <fullName evidence="1">Uncharacterized protein</fullName>
    </submittedName>
</protein>
<dbReference type="EMBL" id="REGN01003702">
    <property type="protein sequence ID" value="RNA21258.1"/>
    <property type="molecule type" value="Genomic_DNA"/>
</dbReference>
<dbReference type="AlphaFoldDB" id="A0A3M7RDD0"/>
<reference evidence="1 2" key="1">
    <citation type="journal article" date="2018" name="Sci. Rep.">
        <title>Genomic signatures of local adaptation to the degree of environmental predictability in rotifers.</title>
        <authorList>
            <person name="Franch-Gras L."/>
            <person name="Hahn C."/>
            <person name="Garcia-Roger E.M."/>
            <person name="Carmona M.J."/>
            <person name="Serra M."/>
            <person name="Gomez A."/>
        </authorList>
    </citation>
    <scope>NUCLEOTIDE SEQUENCE [LARGE SCALE GENOMIC DNA]</scope>
    <source>
        <strain evidence="1">HYR1</strain>
    </source>
</reference>
<dbReference type="Proteomes" id="UP000276133">
    <property type="component" value="Unassembled WGS sequence"/>
</dbReference>
<comment type="caution">
    <text evidence="1">The sequence shown here is derived from an EMBL/GenBank/DDBJ whole genome shotgun (WGS) entry which is preliminary data.</text>
</comment>